<proteinExistence type="inferred from homology"/>
<dbReference type="Gene3D" id="3.40.50.300">
    <property type="entry name" value="P-loop containing nucleotide triphosphate hydrolases"/>
    <property type="match status" value="2"/>
</dbReference>
<organism evidence="8 9">
    <name type="scientific">Pseudomaricurvus hydrocarbonicus</name>
    <dbReference type="NCBI Taxonomy" id="1470433"/>
    <lineage>
        <taxon>Bacteria</taxon>
        <taxon>Pseudomonadati</taxon>
        <taxon>Pseudomonadota</taxon>
        <taxon>Gammaproteobacteria</taxon>
        <taxon>Cellvibrionales</taxon>
        <taxon>Cellvibrionaceae</taxon>
        <taxon>Pseudomaricurvus</taxon>
    </lineage>
</organism>
<evidence type="ECO:0000256" key="3">
    <source>
        <dbReference type="ARBA" id="ARBA00022840"/>
    </source>
</evidence>
<evidence type="ECO:0000313" key="8">
    <source>
        <dbReference type="EMBL" id="NHO68432.1"/>
    </source>
</evidence>
<keyword evidence="6" id="KW-0175">Coiled coil</keyword>
<evidence type="ECO:0000256" key="4">
    <source>
        <dbReference type="ARBA" id="ARBA00061571"/>
    </source>
</evidence>
<name>A0A9E5T4Y4_9GAMM</name>
<keyword evidence="1" id="KW-0677">Repeat</keyword>
<dbReference type="PROSITE" id="PS00211">
    <property type="entry name" value="ABC_TRANSPORTER_1"/>
    <property type="match status" value="1"/>
</dbReference>
<feature type="coiled-coil region" evidence="6">
    <location>
        <begin position="541"/>
        <end position="631"/>
    </location>
</feature>
<dbReference type="PANTHER" id="PTHR19211:SF14">
    <property type="entry name" value="ATP-BINDING CASSETTE SUB-FAMILY F MEMBER 1"/>
    <property type="match status" value="1"/>
</dbReference>
<comment type="caution">
    <text evidence="8">The sequence shown here is derived from an EMBL/GenBank/DDBJ whole genome shotgun (WGS) entry which is preliminary data.</text>
</comment>
<protein>
    <recommendedName>
        <fullName evidence="5">Probable ATP-binding protein YheS</fullName>
    </recommendedName>
</protein>
<dbReference type="FunFam" id="3.40.50.300:FF:002053">
    <property type="entry name" value="ABC transporter ATP-binding protein"/>
    <property type="match status" value="1"/>
</dbReference>
<dbReference type="InterPro" id="IPR003593">
    <property type="entry name" value="AAA+_ATPase"/>
</dbReference>
<dbReference type="CDD" id="cd03221">
    <property type="entry name" value="ABCF_EF-3"/>
    <property type="match status" value="2"/>
</dbReference>
<dbReference type="SUPFAM" id="SSF52540">
    <property type="entry name" value="P-loop containing nucleoside triphosphate hydrolases"/>
    <property type="match status" value="2"/>
</dbReference>
<dbReference type="AlphaFoldDB" id="A0A9E5T4Y4"/>
<dbReference type="Proteomes" id="UP000787472">
    <property type="component" value="Unassembled WGS sequence"/>
</dbReference>
<dbReference type="InterPro" id="IPR027417">
    <property type="entry name" value="P-loop_NTPase"/>
</dbReference>
<keyword evidence="2" id="KW-0547">Nucleotide-binding</keyword>
<dbReference type="FunFam" id="3.40.50.300:FF:000011">
    <property type="entry name" value="Putative ABC transporter ATP-binding component"/>
    <property type="match status" value="1"/>
</dbReference>
<dbReference type="SMART" id="SM00382">
    <property type="entry name" value="AAA"/>
    <property type="match status" value="2"/>
</dbReference>
<dbReference type="PROSITE" id="PS50893">
    <property type="entry name" value="ABC_TRANSPORTER_2"/>
    <property type="match status" value="2"/>
</dbReference>
<dbReference type="InterPro" id="IPR017871">
    <property type="entry name" value="ABC_transporter-like_CS"/>
</dbReference>
<accession>A0A9E5T4Y4</accession>
<gene>
    <name evidence="8" type="ORF">G8770_23005</name>
</gene>
<comment type="similarity">
    <text evidence="4">Belongs to the ABC transporter superfamily. ABCF family. YheS subfamily.</text>
</comment>
<evidence type="ECO:0000259" key="7">
    <source>
        <dbReference type="PROSITE" id="PS50893"/>
    </source>
</evidence>
<feature type="domain" description="ABC transporter" evidence="7">
    <location>
        <begin position="312"/>
        <end position="526"/>
    </location>
</feature>
<dbReference type="Pfam" id="PF12848">
    <property type="entry name" value="ABC_tran_Xtn"/>
    <property type="match status" value="1"/>
</dbReference>
<sequence>MITLHDLNLQRGSKILLEGASLRLHDGHKVGLIGANGTGKSTLFKMLSGQIAQDQGEFSIPSGWRIAHMAQEVSHSQRSALDYVLDGDGEFRRLQTAIENQDSDQGEALAKLYSQFETIDGYTAEARAQELLHGLGFASDDGSRPVSDFSGGWRIRLNLAQALMCPADLMLLDEPTNHLDLDTTWWLEQRLQQFRGTLLIISHDRDFLDNTVKHIVHIEQAKLNLYSGNYSGFERQRSERLAQQQQMFDRQQTQIAEIERFVARFRAKASKAKQAQSRLKALERLETIAPAHVDSPFQFQIPCADKASHPLMQLSDAQLGYADRVILSSVNLRVEATSRLGLLGPNGAGKSTLVKSLVAELALLQGERTCGEHLAIGYFNQHQLEALDMGASPALHIQRLSPTAREQEVRNFLGGFGFHGDRAFEVIKHFSGGEKARLALALIAWQKPNLLLLDEPTNHLDLDMREALTLALQTYPGAVLVISHDRHLLRNTVDDFLLIADGKVDSFDGDLEDYHQWLSQREAATKQAVETTASDDNKVDRKQQRQQAAELRKQLQPLRKKVQAAERQVDKWQTQLDELETQMADASLYEAERKGELQTLLKQQAQKRQNLEQAEELWMELSEEFESLEACLKD</sequence>
<evidence type="ECO:0000256" key="6">
    <source>
        <dbReference type="SAM" id="Coils"/>
    </source>
</evidence>
<evidence type="ECO:0000256" key="5">
    <source>
        <dbReference type="ARBA" id="ARBA00069073"/>
    </source>
</evidence>
<evidence type="ECO:0000256" key="1">
    <source>
        <dbReference type="ARBA" id="ARBA00022737"/>
    </source>
</evidence>
<keyword evidence="3 8" id="KW-0067">ATP-binding</keyword>
<dbReference type="RefSeq" id="WP_167192397.1">
    <property type="nucleotide sequence ID" value="NZ_JAAONZ010000031.1"/>
</dbReference>
<dbReference type="GO" id="GO:0016887">
    <property type="term" value="F:ATP hydrolysis activity"/>
    <property type="evidence" value="ECO:0007669"/>
    <property type="project" value="InterPro"/>
</dbReference>
<dbReference type="InterPro" id="IPR032781">
    <property type="entry name" value="ABC_tran_Xtn"/>
</dbReference>
<dbReference type="GO" id="GO:0005524">
    <property type="term" value="F:ATP binding"/>
    <property type="evidence" value="ECO:0007669"/>
    <property type="project" value="UniProtKB-KW"/>
</dbReference>
<dbReference type="InterPro" id="IPR050611">
    <property type="entry name" value="ABCF"/>
</dbReference>
<evidence type="ECO:0000256" key="2">
    <source>
        <dbReference type="ARBA" id="ARBA00022741"/>
    </source>
</evidence>
<dbReference type="EMBL" id="JAAONZ010000031">
    <property type="protein sequence ID" value="NHO68432.1"/>
    <property type="molecule type" value="Genomic_DNA"/>
</dbReference>
<keyword evidence="9" id="KW-1185">Reference proteome</keyword>
<reference evidence="8" key="1">
    <citation type="submission" date="2020-03" db="EMBL/GenBank/DDBJ databases">
        <authorList>
            <person name="Guo F."/>
        </authorList>
    </citation>
    <scope>NUCLEOTIDE SEQUENCE</scope>
    <source>
        <strain evidence="8">JCM 30134</strain>
    </source>
</reference>
<dbReference type="PANTHER" id="PTHR19211">
    <property type="entry name" value="ATP-BINDING TRANSPORT PROTEIN-RELATED"/>
    <property type="match status" value="1"/>
</dbReference>
<evidence type="ECO:0000313" key="9">
    <source>
        <dbReference type="Proteomes" id="UP000787472"/>
    </source>
</evidence>
<dbReference type="Pfam" id="PF00005">
    <property type="entry name" value="ABC_tran"/>
    <property type="match status" value="2"/>
</dbReference>
<dbReference type="InterPro" id="IPR003439">
    <property type="entry name" value="ABC_transporter-like_ATP-bd"/>
</dbReference>
<feature type="domain" description="ABC transporter" evidence="7">
    <location>
        <begin position="2"/>
        <end position="245"/>
    </location>
</feature>